<feature type="transmembrane region" description="Helical" evidence="1">
    <location>
        <begin position="88"/>
        <end position="114"/>
    </location>
</feature>
<accession>A0A1E5KUJ8</accession>
<organism evidence="2 3">
    <name type="scientific">Enterococcus rivorum</name>
    <dbReference type="NCBI Taxonomy" id="762845"/>
    <lineage>
        <taxon>Bacteria</taxon>
        <taxon>Bacillati</taxon>
        <taxon>Bacillota</taxon>
        <taxon>Bacilli</taxon>
        <taxon>Lactobacillales</taxon>
        <taxon>Enterococcaceae</taxon>
        <taxon>Enterococcus</taxon>
    </lineage>
</organism>
<protein>
    <submittedName>
        <fullName evidence="2">Uncharacterized protein</fullName>
    </submittedName>
</protein>
<dbReference type="STRING" id="762845.BCR26_04350"/>
<evidence type="ECO:0000313" key="3">
    <source>
        <dbReference type="Proteomes" id="UP000095256"/>
    </source>
</evidence>
<sequence>MINDIAGKITPINKKEVDEFRLLVSEAAFLSENRAQITYSKNFPPELAGALGALGAGTIGVTTVFAIFSGMSGAEIMSALAGFGLPGAVGGISSVAAVVAAPVILFGGGLFHIANQNKLGRELKELFEQSYKFEKDLVEDNRDVVVNLLNGIEKYREKLEKKHLDLRKIKH</sequence>
<name>A0A1E5KUJ8_9ENTE</name>
<comment type="caution">
    <text evidence="2">The sequence shown here is derived from an EMBL/GenBank/DDBJ whole genome shotgun (WGS) entry which is preliminary data.</text>
</comment>
<proteinExistence type="predicted"/>
<reference evidence="2 3" key="1">
    <citation type="submission" date="2016-09" db="EMBL/GenBank/DDBJ databases">
        <authorList>
            <person name="Capua I."/>
            <person name="De Benedictis P."/>
            <person name="Joannis T."/>
            <person name="Lombin L.H."/>
            <person name="Cattoli G."/>
        </authorList>
    </citation>
    <scope>NUCLEOTIDE SEQUENCE [LARGE SCALE GENOMIC DNA]</scope>
    <source>
        <strain evidence="2 3">LMG 25899</strain>
    </source>
</reference>
<keyword evidence="3" id="KW-1185">Reference proteome</keyword>
<keyword evidence="1" id="KW-1133">Transmembrane helix</keyword>
<keyword evidence="1" id="KW-0812">Transmembrane</keyword>
<evidence type="ECO:0000313" key="2">
    <source>
        <dbReference type="EMBL" id="OEH81554.1"/>
    </source>
</evidence>
<gene>
    <name evidence="2" type="ORF">BCR26_04350</name>
</gene>
<evidence type="ECO:0000256" key="1">
    <source>
        <dbReference type="SAM" id="Phobius"/>
    </source>
</evidence>
<dbReference type="Proteomes" id="UP000095256">
    <property type="component" value="Unassembled WGS sequence"/>
</dbReference>
<dbReference type="EMBL" id="MIEK01000045">
    <property type="protein sequence ID" value="OEH81554.1"/>
    <property type="molecule type" value="Genomic_DNA"/>
</dbReference>
<keyword evidence="1" id="KW-0472">Membrane</keyword>
<feature type="transmembrane region" description="Helical" evidence="1">
    <location>
        <begin position="47"/>
        <end position="68"/>
    </location>
</feature>
<dbReference type="AlphaFoldDB" id="A0A1E5KUJ8"/>